<evidence type="ECO:0000313" key="3">
    <source>
        <dbReference type="Proteomes" id="UP000202419"/>
    </source>
</evidence>
<reference evidence="2 3" key="1">
    <citation type="journal article" date="2007" name="Virology">
        <title>Sequence and annotation of the 369-kb NY-2A and the 345-kb AR158 viruses that infect Chlorella NC64A.</title>
        <authorList>
            <person name="Fitzgerald L.A."/>
            <person name="Graves M.V."/>
            <person name="Li X."/>
            <person name="Feldblyum T."/>
            <person name="Nierman W.C."/>
            <person name="Van Etten J.L."/>
        </authorList>
    </citation>
    <scope>NUCLEOTIDE SEQUENCE [LARGE SCALE GENOMIC DNA]</scope>
    <source>
        <strain evidence="2 3">NY-2A</strain>
    </source>
</reference>
<dbReference type="RefSeq" id="YP_001497213.1">
    <property type="nucleotide sequence ID" value="NC_009898.1"/>
</dbReference>
<evidence type="ECO:0000313" key="2">
    <source>
        <dbReference type="EMBL" id="ABT14416.1"/>
    </source>
</evidence>
<organismHost>
    <name type="scientific">Chlorella</name>
    <dbReference type="NCBI Taxonomy" id="3071"/>
</organismHost>
<gene>
    <name evidence="2" type="primary">b017R</name>
    <name evidence="2" type="ORF">NY2A_b017R</name>
</gene>
<organism evidence="2 3">
    <name type="scientific">Paramecium bursaria Chlorella virus NY2A</name>
    <name type="common">PBCV-NY2A</name>
    <dbReference type="NCBI Taxonomy" id="46021"/>
    <lineage>
        <taxon>Viruses</taxon>
        <taxon>Varidnaviria</taxon>
        <taxon>Bamfordvirae</taxon>
        <taxon>Nucleocytoviricota</taxon>
        <taxon>Megaviricetes</taxon>
        <taxon>Algavirales</taxon>
        <taxon>Phycodnaviridae</taxon>
        <taxon>Chlorovirus</taxon>
        <taxon>Chlorovirus americanus</taxon>
    </lineage>
</organism>
<keyword evidence="1" id="KW-0812">Transmembrane</keyword>
<dbReference type="EMBL" id="DQ491002">
    <property type="protein sequence ID" value="ABT14416.1"/>
    <property type="molecule type" value="Genomic_DNA"/>
</dbReference>
<proteinExistence type="predicted"/>
<evidence type="ECO:0000256" key="1">
    <source>
        <dbReference type="SAM" id="Phobius"/>
    </source>
</evidence>
<accession>A7IVP2</accession>
<dbReference type="KEGG" id="vg:5659553"/>
<protein>
    <submittedName>
        <fullName evidence="2">Uncharacterized protein b017R</fullName>
    </submittedName>
</protein>
<name>A7IVP2_PBCVN</name>
<dbReference type="Proteomes" id="UP000202419">
    <property type="component" value="Segment"/>
</dbReference>
<keyword evidence="3" id="KW-1185">Reference proteome</keyword>
<keyword evidence="1" id="KW-1133">Transmembrane helix</keyword>
<keyword evidence="1" id="KW-0472">Membrane</keyword>
<feature type="transmembrane region" description="Helical" evidence="1">
    <location>
        <begin position="43"/>
        <end position="62"/>
    </location>
</feature>
<sequence>MNFIEFNITTRQKRDITLIGEKLLDTHPCETCLERKIQITNSFSFVMWNLSIANIVLVCIFSSSRRVFDNDRTQTCVSITKLMFI</sequence>
<dbReference type="GeneID" id="5659553"/>